<feature type="region of interest" description="Disordered" evidence="1">
    <location>
        <begin position="1"/>
        <end position="38"/>
    </location>
</feature>
<proteinExistence type="predicted"/>
<dbReference type="AlphaFoldDB" id="A0A162GHN1"/>
<name>A0A162GHN1_LACPN</name>
<dbReference type="EMBL" id="LUXM01000033">
    <property type="protein sequence ID" value="KZU94501.1"/>
    <property type="molecule type" value="Genomic_DNA"/>
</dbReference>
<protein>
    <submittedName>
        <fullName evidence="2">Uncharacterized protein</fullName>
    </submittedName>
</protein>
<evidence type="ECO:0000256" key="1">
    <source>
        <dbReference type="SAM" id="MobiDB-lite"/>
    </source>
</evidence>
<feature type="compositionally biased region" description="Basic and acidic residues" evidence="1">
    <location>
        <begin position="1"/>
        <end position="11"/>
    </location>
</feature>
<gene>
    <name evidence="2" type="ORF">Lp19_2475</name>
</gene>
<sequence length="50" mass="5654">MRRLQKTEQADRQGMNSLEDKEYLGAHSTTNGESTAQDGIQFVDRVLPCK</sequence>
<feature type="compositionally biased region" description="Polar residues" evidence="1">
    <location>
        <begin position="27"/>
        <end position="38"/>
    </location>
</feature>
<dbReference type="PATRIC" id="fig|1590.142.peg.1022"/>
<evidence type="ECO:0000313" key="3">
    <source>
        <dbReference type="Proteomes" id="UP000076882"/>
    </source>
</evidence>
<dbReference type="RefSeq" id="WP_158106100.1">
    <property type="nucleotide sequence ID" value="NZ_CP129564.1"/>
</dbReference>
<reference evidence="2 3" key="1">
    <citation type="submission" date="2016-03" db="EMBL/GenBank/DDBJ databases">
        <title>Comparative genomics of 54 Lactobacillus plantarum strains reveals genomic uncoupling from niche constraints.</title>
        <authorList>
            <person name="Martino M.E."/>
        </authorList>
    </citation>
    <scope>NUCLEOTIDE SEQUENCE [LARGE SCALE GENOMIC DNA]</scope>
    <source>
        <strain evidence="2 3">19.1</strain>
    </source>
</reference>
<evidence type="ECO:0000313" key="2">
    <source>
        <dbReference type="EMBL" id="KZU94501.1"/>
    </source>
</evidence>
<comment type="caution">
    <text evidence="2">The sequence shown here is derived from an EMBL/GenBank/DDBJ whole genome shotgun (WGS) entry which is preliminary data.</text>
</comment>
<dbReference type="Proteomes" id="UP000076882">
    <property type="component" value="Unassembled WGS sequence"/>
</dbReference>
<organism evidence="2 3">
    <name type="scientific">Lactiplantibacillus plantarum</name>
    <name type="common">Lactobacillus plantarum</name>
    <dbReference type="NCBI Taxonomy" id="1590"/>
    <lineage>
        <taxon>Bacteria</taxon>
        <taxon>Bacillati</taxon>
        <taxon>Bacillota</taxon>
        <taxon>Bacilli</taxon>
        <taxon>Lactobacillales</taxon>
        <taxon>Lactobacillaceae</taxon>
        <taxon>Lactiplantibacillus</taxon>
    </lineage>
</organism>
<accession>A0A162GHN1</accession>